<sequence length="120" mass="13470">MERDTISVSFVCAKSRVAPLRKTTIPRLKLLAGCIGTRLSTVVIKALGLENIPVFYWSDSSTAFYWIERNENWGVFIKNRVQEIKSLTFNGIWKHVPGNLNAADLPSRGCSTGALVKSRW</sequence>
<evidence type="ECO:0000313" key="1">
    <source>
        <dbReference type="EMBL" id="GFU02507.1"/>
    </source>
</evidence>
<organism evidence="1 2">
    <name type="scientific">Nephila pilipes</name>
    <name type="common">Giant wood spider</name>
    <name type="synonym">Nephila maculata</name>
    <dbReference type="NCBI Taxonomy" id="299642"/>
    <lineage>
        <taxon>Eukaryota</taxon>
        <taxon>Metazoa</taxon>
        <taxon>Ecdysozoa</taxon>
        <taxon>Arthropoda</taxon>
        <taxon>Chelicerata</taxon>
        <taxon>Arachnida</taxon>
        <taxon>Araneae</taxon>
        <taxon>Araneomorphae</taxon>
        <taxon>Entelegynae</taxon>
        <taxon>Araneoidea</taxon>
        <taxon>Nephilidae</taxon>
        <taxon>Nephila</taxon>
    </lineage>
</organism>
<dbReference type="Proteomes" id="UP000887013">
    <property type="component" value="Unassembled WGS sequence"/>
</dbReference>
<dbReference type="Pfam" id="PF05380">
    <property type="entry name" value="Peptidase_A17"/>
    <property type="match status" value="1"/>
</dbReference>
<dbReference type="AlphaFoldDB" id="A0A8X6Q941"/>
<proteinExistence type="predicted"/>
<dbReference type="InterPro" id="IPR008042">
    <property type="entry name" value="Retrotrans_Pao"/>
</dbReference>
<evidence type="ECO:0000313" key="2">
    <source>
        <dbReference type="Proteomes" id="UP000887013"/>
    </source>
</evidence>
<gene>
    <name evidence="1" type="primary">Fcan01_16582</name>
    <name evidence="1" type="ORF">NPIL_702071</name>
</gene>
<name>A0A8X6Q941_NEPPI</name>
<comment type="caution">
    <text evidence="1">The sequence shown here is derived from an EMBL/GenBank/DDBJ whole genome shotgun (WGS) entry which is preliminary data.</text>
</comment>
<reference evidence="1" key="1">
    <citation type="submission" date="2020-08" db="EMBL/GenBank/DDBJ databases">
        <title>Multicomponent nature underlies the extraordinary mechanical properties of spider dragline silk.</title>
        <authorList>
            <person name="Kono N."/>
            <person name="Nakamura H."/>
            <person name="Mori M."/>
            <person name="Yoshida Y."/>
            <person name="Ohtoshi R."/>
            <person name="Malay A.D."/>
            <person name="Moran D.A.P."/>
            <person name="Tomita M."/>
            <person name="Numata K."/>
            <person name="Arakawa K."/>
        </authorList>
    </citation>
    <scope>NUCLEOTIDE SEQUENCE</scope>
</reference>
<dbReference type="PANTHER" id="PTHR47331">
    <property type="entry name" value="PHD-TYPE DOMAIN-CONTAINING PROTEIN"/>
    <property type="match status" value="1"/>
</dbReference>
<accession>A0A8X6Q941</accession>
<dbReference type="OrthoDB" id="6435983at2759"/>
<protein>
    <submittedName>
        <fullName evidence="1">Pro-Pol polyprotein</fullName>
    </submittedName>
</protein>
<dbReference type="EMBL" id="BMAW01123261">
    <property type="protein sequence ID" value="GFU02507.1"/>
    <property type="molecule type" value="Genomic_DNA"/>
</dbReference>
<keyword evidence="2" id="KW-1185">Reference proteome</keyword>